<dbReference type="AlphaFoldDB" id="A0A7W7S717"/>
<feature type="compositionally biased region" description="Basic and acidic residues" evidence="1">
    <location>
        <begin position="366"/>
        <end position="375"/>
    </location>
</feature>
<keyword evidence="3" id="KW-1185">Reference proteome</keyword>
<dbReference type="Proteomes" id="UP000573327">
    <property type="component" value="Unassembled WGS sequence"/>
</dbReference>
<evidence type="ECO:0000313" key="2">
    <source>
        <dbReference type="EMBL" id="MBB4945055.1"/>
    </source>
</evidence>
<feature type="region of interest" description="Disordered" evidence="1">
    <location>
        <begin position="358"/>
        <end position="403"/>
    </location>
</feature>
<evidence type="ECO:0008006" key="4">
    <source>
        <dbReference type="Google" id="ProtNLM"/>
    </source>
</evidence>
<organism evidence="2 3">
    <name type="scientific">Kitasatospora gansuensis</name>
    <dbReference type="NCBI Taxonomy" id="258050"/>
    <lineage>
        <taxon>Bacteria</taxon>
        <taxon>Bacillati</taxon>
        <taxon>Actinomycetota</taxon>
        <taxon>Actinomycetes</taxon>
        <taxon>Kitasatosporales</taxon>
        <taxon>Streptomycetaceae</taxon>
        <taxon>Kitasatospora</taxon>
    </lineage>
</organism>
<feature type="compositionally biased region" description="Acidic residues" evidence="1">
    <location>
        <begin position="387"/>
        <end position="398"/>
    </location>
</feature>
<comment type="caution">
    <text evidence="2">The sequence shown here is derived from an EMBL/GenBank/DDBJ whole genome shotgun (WGS) entry which is preliminary data.</text>
</comment>
<protein>
    <recommendedName>
        <fullName evidence="4">Tetratricopeptide repeat protein</fullName>
    </recommendedName>
</protein>
<reference evidence="2 3" key="1">
    <citation type="submission" date="2020-08" db="EMBL/GenBank/DDBJ databases">
        <title>Sequencing the genomes of 1000 actinobacteria strains.</title>
        <authorList>
            <person name="Klenk H.-P."/>
        </authorList>
    </citation>
    <scope>NUCLEOTIDE SEQUENCE [LARGE SCALE GENOMIC DNA]</scope>
    <source>
        <strain evidence="2 3">DSM 44786</strain>
    </source>
</reference>
<dbReference type="EMBL" id="JACHJR010000001">
    <property type="protein sequence ID" value="MBB4945055.1"/>
    <property type="molecule type" value="Genomic_DNA"/>
</dbReference>
<evidence type="ECO:0000256" key="1">
    <source>
        <dbReference type="SAM" id="MobiDB-lite"/>
    </source>
</evidence>
<proteinExistence type="predicted"/>
<accession>A0A7W7S717</accession>
<sequence>MNTELSEAWSLFDSGDPQGAMRALRAAADGLPSAELAPLAGRLAAAAGYDDLVEAAAALAGRPDGAAQLYDFGYACIERGVSQLAVPALRQALTVSLSRPPRRRLFGRGRPSPRQVLLELAVALEDGQRHAEAVTLLQEHDRLTADWPDRYLLVHNALMDGRLDLARQVFGSLGAPDEDWDEPADRIRRTLARATDATPADRQDLRGWHYTLTGGLLTTLSPYGFQAGMTGRWAYLRDSFESCRHGLDRLRAVLAATGRTPASVALLPDRGSHALGLAAARLLGLPAAPYRPGTPGALVVAYDLNNCDPELVAELFERAPDEILYEHATCWTDSPAVSADISTLLAQVAIAPWESGMAFTEDGEPKDDPADERSPEQLADAILADAAEPDEGDGETPADPEQALTAFAARVNGSWLTGSRDRIRSAGPVRSSSFG</sequence>
<gene>
    <name evidence="2" type="ORF">F4556_000590</name>
</gene>
<name>A0A7W7S717_9ACTN</name>
<evidence type="ECO:0000313" key="3">
    <source>
        <dbReference type="Proteomes" id="UP000573327"/>
    </source>
</evidence>